<evidence type="ECO:0000313" key="3">
    <source>
        <dbReference type="Proteomes" id="UP000233080"/>
    </source>
</evidence>
<organism evidence="2 3">
    <name type="scientific">Colobus angolensis palliatus</name>
    <name type="common">Peters' Angolan colobus</name>
    <dbReference type="NCBI Taxonomy" id="336983"/>
    <lineage>
        <taxon>Eukaryota</taxon>
        <taxon>Metazoa</taxon>
        <taxon>Chordata</taxon>
        <taxon>Craniata</taxon>
        <taxon>Vertebrata</taxon>
        <taxon>Euteleostomi</taxon>
        <taxon>Mammalia</taxon>
        <taxon>Eutheria</taxon>
        <taxon>Euarchontoglires</taxon>
        <taxon>Primates</taxon>
        <taxon>Haplorrhini</taxon>
        <taxon>Catarrhini</taxon>
        <taxon>Cercopithecidae</taxon>
        <taxon>Colobinae</taxon>
        <taxon>Colobus</taxon>
    </lineage>
</organism>
<dbReference type="OMA" id="MWRKNTG"/>
<evidence type="ECO:0000313" key="2">
    <source>
        <dbReference type="Ensembl" id="ENSCANP00000016705.1"/>
    </source>
</evidence>
<reference evidence="2" key="2">
    <citation type="submission" date="2025-09" db="UniProtKB">
        <authorList>
            <consortium name="Ensembl"/>
        </authorList>
    </citation>
    <scope>IDENTIFICATION</scope>
</reference>
<protein>
    <submittedName>
        <fullName evidence="2">Uncharacterized protein</fullName>
    </submittedName>
</protein>
<name>A0A2K5IJC6_COLAP</name>
<sequence>MWRKNTGSRAGPAVRPALLTSVSRSSLLMKSHPVTGTRAGRAPGSLFTLGD</sequence>
<dbReference type="Ensembl" id="ENSCANT00000039646.1">
    <property type="protein sequence ID" value="ENSCANP00000016705.1"/>
    <property type="gene ID" value="ENSCANG00000031797.1"/>
</dbReference>
<accession>A0A2K5IJC6</accession>
<evidence type="ECO:0000256" key="1">
    <source>
        <dbReference type="SAM" id="MobiDB-lite"/>
    </source>
</evidence>
<dbReference type="AlphaFoldDB" id="A0A2K5IJC6"/>
<proteinExistence type="predicted"/>
<keyword evidence="3" id="KW-1185">Reference proteome</keyword>
<reference evidence="2" key="1">
    <citation type="submission" date="2025-08" db="UniProtKB">
        <authorList>
            <consortium name="Ensembl"/>
        </authorList>
    </citation>
    <scope>IDENTIFICATION</scope>
</reference>
<dbReference type="Proteomes" id="UP000233080">
    <property type="component" value="Unassembled WGS sequence"/>
</dbReference>
<feature type="region of interest" description="Disordered" evidence="1">
    <location>
        <begin position="29"/>
        <end position="51"/>
    </location>
</feature>